<keyword evidence="8 11" id="KW-0119">Carbohydrate metabolism</keyword>
<dbReference type="Proteomes" id="UP000799777">
    <property type="component" value="Unassembled WGS sequence"/>
</dbReference>
<evidence type="ECO:0000256" key="5">
    <source>
        <dbReference type="ARBA" id="ARBA00022651"/>
    </source>
</evidence>
<dbReference type="Gene3D" id="2.60.120.180">
    <property type="match status" value="1"/>
</dbReference>
<evidence type="ECO:0000256" key="2">
    <source>
        <dbReference type="ARBA" id="ARBA00004851"/>
    </source>
</evidence>
<dbReference type="SUPFAM" id="SSF49899">
    <property type="entry name" value="Concanavalin A-like lectins/glucanases"/>
    <property type="match status" value="1"/>
</dbReference>
<dbReference type="GO" id="GO:0031176">
    <property type="term" value="F:endo-1,4-beta-xylanase activity"/>
    <property type="evidence" value="ECO:0007669"/>
    <property type="project" value="UniProtKB-UniRule"/>
</dbReference>
<feature type="active site" description="Nucleophile" evidence="11">
    <location>
        <position position="120"/>
    </location>
</feature>
<keyword evidence="10 11" id="KW-0624">Polysaccharide degradation</keyword>
<evidence type="ECO:0000256" key="9">
    <source>
        <dbReference type="ARBA" id="ARBA00023295"/>
    </source>
</evidence>
<dbReference type="Pfam" id="PF00457">
    <property type="entry name" value="Glyco_hydro_11"/>
    <property type="match status" value="1"/>
</dbReference>
<protein>
    <recommendedName>
        <fullName evidence="4 11">Endo-1,4-beta-xylanase</fullName>
        <ecNumber evidence="4 11">3.2.1.8</ecNumber>
    </recommendedName>
</protein>
<evidence type="ECO:0000256" key="7">
    <source>
        <dbReference type="ARBA" id="ARBA00022801"/>
    </source>
</evidence>
<evidence type="ECO:0000313" key="16">
    <source>
        <dbReference type="Proteomes" id="UP000799777"/>
    </source>
</evidence>
<evidence type="ECO:0000256" key="12">
    <source>
        <dbReference type="RuleBase" id="RU362015"/>
    </source>
</evidence>
<dbReference type="InterPro" id="IPR001137">
    <property type="entry name" value="Glyco_hydro_11"/>
</dbReference>
<dbReference type="EC" id="3.2.1.8" evidence="4 11"/>
<feature type="domain" description="GH11" evidence="14">
    <location>
        <begin position="36"/>
        <end position="225"/>
    </location>
</feature>
<evidence type="ECO:0000256" key="13">
    <source>
        <dbReference type="SAM" id="SignalP"/>
    </source>
</evidence>
<comment type="caution">
    <text evidence="15">The sequence shown here is derived from an EMBL/GenBank/DDBJ whole genome shotgun (WGS) entry which is preliminary data.</text>
</comment>
<evidence type="ECO:0000256" key="3">
    <source>
        <dbReference type="ARBA" id="ARBA00007792"/>
    </source>
</evidence>
<gene>
    <name evidence="15" type="ORF">EK21DRAFT_119711</name>
</gene>
<dbReference type="PROSITE" id="PS00777">
    <property type="entry name" value="GH11_2"/>
    <property type="match status" value="1"/>
</dbReference>
<dbReference type="InterPro" id="IPR013320">
    <property type="entry name" value="ConA-like_dom_sf"/>
</dbReference>
<keyword evidence="16" id="KW-1185">Reference proteome</keyword>
<evidence type="ECO:0000256" key="1">
    <source>
        <dbReference type="ARBA" id="ARBA00000681"/>
    </source>
</evidence>
<evidence type="ECO:0000256" key="6">
    <source>
        <dbReference type="ARBA" id="ARBA00022729"/>
    </source>
</evidence>
<keyword evidence="6 13" id="KW-0732">Signal</keyword>
<dbReference type="InterPro" id="IPR033123">
    <property type="entry name" value="GH11_dom"/>
</dbReference>
<comment type="pathway">
    <text evidence="2 11 12">Glycan degradation; xylan degradation.</text>
</comment>
<keyword evidence="9 11" id="KW-0326">Glycosidase</keyword>
<accession>A0A9P4LFD2</accession>
<dbReference type="PANTHER" id="PTHR46828:SF4">
    <property type="entry name" value="ENDO-1,4-BETA-XYLANASE"/>
    <property type="match status" value="1"/>
</dbReference>
<evidence type="ECO:0000256" key="8">
    <source>
        <dbReference type="ARBA" id="ARBA00023277"/>
    </source>
</evidence>
<evidence type="ECO:0000313" key="15">
    <source>
        <dbReference type="EMBL" id="KAF2022487.1"/>
    </source>
</evidence>
<keyword evidence="7 11" id="KW-0378">Hydrolase</keyword>
<evidence type="ECO:0000259" key="14">
    <source>
        <dbReference type="PROSITE" id="PS51761"/>
    </source>
</evidence>
<dbReference type="PRINTS" id="PR00911">
    <property type="entry name" value="GLHYDRLASE11"/>
</dbReference>
<dbReference type="GO" id="GO:0045493">
    <property type="term" value="P:xylan catabolic process"/>
    <property type="evidence" value="ECO:0007669"/>
    <property type="project" value="UniProtKB-UniRule"/>
</dbReference>
<dbReference type="PROSITE" id="PS51761">
    <property type="entry name" value="GH11_3"/>
    <property type="match status" value="1"/>
</dbReference>
<dbReference type="EMBL" id="ML978605">
    <property type="protein sequence ID" value="KAF2022487.1"/>
    <property type="molecule type" value="Genomic_DNA"/>
</dbReference>
<dbReference type="InterPro" id="IPR013319">
    <property type="entry name" value="GH11/12"/>
</dbReference>
<evidence type="ECO:0000256" key="10">
    <source>
        <dbReference type="ARBA" id="ARBA00023326"/>
    </source>
</evidence>
<reference evidence="15" key="1">
    <citation type="journal article" date="2020" name="Stud. Mycol.">
        <title>101 Dothideomycetes genomes: a test case for predicting lifestyles and emergence of pathogens.</title>
        <authorList>
            <person name="Haridas S."/>
            <person name="Albert R."/>
            <person name="Binder M."/>
            <person name="Bloem J."/>
            <person name="Labutti K."/>
            <person name="Salamov A."/>
            <person name="Andreopoulos B."/>
            <person name="Baker S."/>
            <person name="Barry K."/>
            <person name="Bills G."/>
            <person name="Bluhm B."/>
            <person name="Cannon C."/>
            <person name="Castanera R."/>
            <person name="Culley D."/>
            <person name="Daum C."/>
            <person name="Ezra D."/>
            <person name="Gonzalez J."/>
            <person name="Henrissat B."/>
            <person name="Kuo A."/>
            <person name="Liang C."/>
            <person name="Lipzen A."/>
            <person name="Lutzoni F."/>
            <person name="Magnuson J."/>
            <person name="Mondo S."/>
            <person name="Nolan M."/>
            <person name="Ohm R."/>
            <person name="Pangilinan J."/>
            <person name="Park H.-J."/>
            <person name="Ramirez L."/>
            <person name="Alfaro M."/>
            <person name="Sun H."/>
            <person name="Tritt A."/>
            <person name="Yoshinaga Y."/>
            <person name="Zwiers L.-H."/>
            <person name="Turgeon B."/>
            <person name="Goodwin S."/>
            <person name="Spatafora J."/>
            <person name="Crous P."/>
            <person name="Grigoriev I."/>
        </authorList>
    </citation>
    <scope>NUCLEOTIDE SEQUENCE</scope>
    <source>
        <strain evidence="15">CBS 110217</strain>
    </source>
</reference>
<feature type="signal peptide" evidence="13">
    <location>
        <begin position="1"/>
        <end position="19"/>
    </location>
</feature>
<evidence type="ECO:0000256" key="11">
    <source>
        <dbReference type="PROSITE-ProRule" id="PRU01097"/>
    </source>
</evidence>
<comment type="similarity">
    <text evidence="3 11 12">Belongs to the glycosyl hydrolase 11 (cellulase G) family.</text>
</comment>
<dbReference type="PANTHER" id="PTHR46828">
    <property type="entry name" value="ENDO-1,4-BETA-XYLANASE A-RELATED"/>
    <property type="match status" value="1"/>
</dbReference>
<keyword evidence="5 11" id="KW-0858">Xylan degradation</keyword>
<comment type="catalytic activity">
    <reaction evidence="1 11 12">
        <text>Endohydrolysis of (1-&gt;4)-beta-D-xylosidic linkages in xylans.</text>
        <dbReference type="EC" id="3.2.1.8"/>
    </reaction>
</comment>
<dbReference type="OrthoDB" id="2115822at2759"/>
<sequence>MFAFSQLALALATFAGALAAPAADPVAEPAFEAPDFEFSSSKDLIKRQDYNQNYKTSGTVNFSPTSNGYSVQFSSAGDFVVGKGWSKGTNRNINFSGSTSATAGTVLVSVYGWTTSPLIEYYIQEYTSNGAGSAQGQKVGTVTCDGSVYDIWKHQQVNQPSIQGTSTFWQYISNRQTKRPGSGTVTTQCHFDAWAKLGLNLGTHNYQTLSTEGWGSAGGSSQYTVSGS</sequence>
<dbReference type="AlphaFoldDB" id="A0A9P4LFD2"/>
<dbReference type="InterPro" id="IPR033119">
    <property type="entry name" value="GH11_AS_2"/>
</dbReference>
<proteinExistence type="inferred from homology"/>
<organism evidence="15 16">
    <name type="scientific">Setomelanomma holmii</name>
    <dbReference type="NCBI Taxonomy" id="210430"/>
    <lineage>
        <taxon>Eukaryota</taxon>
        <taxon>Fungi</taxon>
        <taxon>Dikarya</taxon>
        <taxon>Ascomycota</taxon>
        <taxon>Pezizomycotina</taxon>
        <taxon>Dothideomycetes</taxon>
        <taxon>Pleosporomycetidae</taxon>
        <taxon>Pleosporales</taxon>
        <taxon>Pleosporineae</taxon>
        <taxon>Phaeosphaeriaceae</taxon>
        <taxon>Setomelanomma</taxon>
    </lineage>
</organism>
<name>A0A9P4LFD2_9PLEO</name>
<evidence type="ECO:0000256" key="4">
    <source>
        <dbReference type="ARBA" id="ARBA00012590"/>
    </source>
</evidence>
<feature type="active site" description="Proton donor" evidence="11">
    <location>
        <position position="212"/>
    </location>
</feature>
<feature type="chain" id="PRO_5040214640" description="Endo-1,4-beta-xylanase" evidence="13">
    <location>
        <begin position="20"/>
        <end position="228"/>
    </location>
</feature>